<reference evidence="2" key="1">
    <citation type="submission" date="2021-03" db="EMBL/GenBank/DDBJ databases">
        <title>Draft genome sequence of rust myrtle Austropuccinia psidii MF-1, a brazilian biotype.</title>
        <authorList>
            <person name="Quecine M.C."/>
            <person name="Pachon D.M.R."/>
            <person name="Bonatelli M.L."/>
            <person name="Correr F.H."/>
            <person name="Franceschini L.M."/>
            <person name="Leite T.F."/>
            <person name="Margarido G.R.A."/>
            <person name="Almeida C.A."/>
            <person name="Ferrarezi J.A."/>
            <person name="Labate C.A."/>
        </authorList>
    </citation>
    <scope>NUCLEOTIDE SEQUENCE</scope>
    <source>
        <strain evidence="2">MF-1</strain>
    </source>
</reference>
<gene>
    <name evidence="2" type="ORF">O181_121322</name>
</gene>
<evidence type="ECO:0000313" key="3">
    <source>
        <dbReference type="Proteomes" id="UP000765509"/>
    </source>
</evidence>
<evidence type="ECO:0000313" key="2">
    <source>
        <dbReference type="EMBL" id="MBW0581607.1"/>
    </source>
</evidence>
<feature type="compositionally biased region" description="Polar residues" evidence="1">
    <location>
        <begin position="67"/>
        <end position="84"/>
    </location>
</feature>
<feature type="region of interest" description="Disordered" evidence="1">
    <location>
        <begin position="46"/>
        <end position="84"/>
    </location>
</feature>
<accession>A0A9Q3KIR9</accession>
<dbReference type="AlphaFoldDB" id="A0A9Q3KIR9"/>
<protein>
    <submittedName>
        <fullName evidence="2">Uncharacterized protein</fullName>
    </submittedName>
</protein>
<sequence length="152" mass="17075">MEPLGPFWPKSNEAKRGQGGSSSVPNSRWVPNHKWAHLRQFWAQNPTNSGHKIGHNSVHGLWKPPEATSSAPDKDSPQVQGKTFPSSMHQALKDPGVVHIWYNIPLCTIFAQKSNGDIFRTKLGYSKSRPQYITNFKGESSSYSVWQFHGGY</sequence>
<evidence type="ECO:0000256" key="1">
    <source>
        <dbReference type="SAM" id="MobiDB-lite"/>
    </source>
</evidence>
<comment type="caution">
    <text evidence="2">The sequence shown here is derived from an EMBL/GenBank/DDBJ whole genome shotgun (WGS) entry which is preliminary data.</text>
</comment>
<name>A0A9Q3KIR9_9BASI</name>
<dbReference type="EMBL" id="AVOT02110409">
    <property type="protein sequence ID" value="MBW0581607.1"/>
    <property type="molecule type" value="Genomic_DNA"/>
</dbReference>
<dbReference type="Proteomes" id="UP000765509">
    <property type="component" value="Unassembled WGS sequence"/>
</dbReference>
<proteinExistence type="predicted"/>
<organism evidence="2 3">
    <name type="scientific">Austropuccinia psidii MF-1</name>
    <dbReference type="NCBI Taxonomy" id="1389203"/>
    <lineage>
        <taxon>Eukaryota</taxon>
        <taxon>Fungi</taxon>
        <taxon>Dikarya</taxon>
        <taxon>Basidiomycota</taxon>
        <taxon>Pucciniomycotina</taxon>
        <taxon>Pucciniomycetes</taxon>
        <taxon>Pucciniales</taxon>
        <taxon>Sphaerophragmiaceae</taxon>
        <taxon>Austropuccinia</taxon>
    </lineage>
</organism>
<feature type="region of interest" description="Disordered" evidence="1">
    <location>
        <begin position="1"/>
        <end position="28"/>
    </location>
</feature>
<keyword evidence="3" id="KW-1185">Reference proteome</keyword>